<evidence type="ECO:0000313" key="2">
    <source>
        <dbReference type="Proteomes" id="UP000269721"/>
    </source>
</evidence>
<reference evidence="2" key="1">
    <citation type="journal article" date="2018" name="Nat. Microbiol.">
        <title>Leveraging single-cell genomics to expand the fungal tree of life.</title>
        <authorList>
            <person name="Ahrendt S.R."/>
            <person name="Quandt C.A."/>
            <person name="Ciobanu D."/>
            <person name="Clum A."/>
            <person name="Salamov A."/>
            <person name="Andreopoulos B."/>
            <person name="Cheng J.F."/>
            <person name="Woyke T."/>
            <person name="Pelin A."/>
            <person name="Henrissat B."/>
            <person name="Reynolds N.K."/>
            <person name="Benny G.L."/>
            <person name="Smith M.E."/>
            <person name="James T.Y."/>
            <person name="Grigoriev I.V."/>
        </authorList>
    </citation>
    <scope>NUCLEOTIDE SEQUENCE [LARGE SCALE GENOMIC DNA]</scope>
</reference>
<dbReference type="EMBL" id="ML000563">
    <property type="protein sequence ID" value="RKO84044.1"/>
    <property type="molecule type" value="Genomic_DNA"/>
</dbReference>
<sequence>MTVIGVAVGLRRTAGLLSPSPPRRARLLSDPAQSFLLARKPLKLFIAHPLPPPSLDQLVRASEKALWVVKNLLHSIERKFATSGLIRTEAAASELGKQKDDATITSPHNGENTCQVIPGPQEMRRISHPILFTSAILS</sequence>
<proteinExistence type="predicted"/>
<protein>
    <submittedName>
        <fullName evidence="1">Uncharacterized protein</fullName>
    </submittedName>
</protein>
<gene>
    <name evidence="1" type="ORF">BDK51DRAFT_41122</name>
</gene>
<dbReference type="AlphaFoldDB" id="A0A4P9VWH6"/>
<dbReference type="Proteomes" id="UP000269721">
    <property type="component" value="Unassembled WGS sequence"/>
</dbReference>
<name>A0A4P9VWH6_9FUNG</name>
<accession>A0A4P9VWH6</accession>
<evidence type="ECO:0000313" key="1">
    <source>
        <dbReference type="EMBL" id="RKO84044.1"/>
    </source>
</evidence>
<keyword evidence="2" id="KW-1185">Reference proteome</keyword>
<organism evidence="1 2">
    <name type="scientific">Blyttiomyces helicus</name>
    <dbReference type="NCBI Taxonomy" id="388810"/>
    <lineage>
        <taxon>Eukaryota</taxon>
        <taxon>Fungi</taxon>
        <taxon>Fungi incertae sedis</taxon>
        <taxon>Chytridiomycota</taxon>
        <taxon>Chytridiomycota incertae sedis</taxon>
        <taxon>Chytridiomycetes</taxon>
        <taxon>Chytridiomycetes incertae sedis</taxon>
        <taxon>Blyttiomyces</taxon>
    </lineage>
</organism>